<comment type="caution">
    <text evidence="2">The sequence shown here is derived from an EMBL/GenBank/DDBJ whole genome shotgun (WGS) entry which is preliminary data.</text>
</comment>
<evidence type="ECO:0000313" key="2">
    <source>
        <dbReference type="EMBL" id="MFD1306281.1"/>
    </source>
</evidence>
<feature type="domain" description="Hemerythrin-like" evidence="1">
    <location>
        <begin position="23"/>
        <end position="110"/>
    </location>
</feature>
<accession>A0ABW3XB11</accession>
<dbReference type="Gene3D" id="1.20.120.520">
    <property type="entry name" value="nmb1532 protein domain like"/>
    <property type="match status" value="1"/>
</dbReference>
<keyword evidence="3" id="KW-1185">Reference proteome</keyword>
<protein>
    <submittedName>
        <fullName evidence="2">Hemerythrin domain-containing protein</fullName>
    </submittedName>
</protein>
<dbReference type="Proteomes" id="UP001597058">
    <property type="component" value="Unassembled WGS sequence"/>
</dbReference>
<evidence type="ECO:0000259" key="1">
    <source>
        <dbReference type="Pfam" id="PF01814"/>
    </source>
</evidence>
<dbReference type="EMBL" id="JBHTMM010000010">
    <property type="protein sequence ID" value="MFD1306281.1"/>
    <property type="molecule type" value="Genomic_DNA"/>
</dbReference>
<sequence>MLRYMTLHPPTESTAVIETRLAHEVHRAATTLLAEAALNASVPLSATAQLRDFLVANLRHHHQTEDDDLWPRIVATAPTAAHALESLTDEHDQLDAALNRLAGIVVHVDESGGDPLETARPGAGDRAAIGSEAVVRATLHDAAATVRDIVHDHLTHEEPVLFPALREHVSPAEWEDFARRVIATTPPVAGHLMVGFLDEVGSPAEVEMVLAGLPEPVRPLVPAMRLQAAADLGILRGIGA</sequence>
<reference evidence="3" key="1">
    <citation type="journal article" date="2019" name="Int. J. Syst. Evol. Microbiol.">
        <title>The Global Catalogue of Microorganisms (GCM) 10K type strain sequencing project: providing services to taxonomists for standard genome sequencing and annotation.</title>
        <authorList>
            <consortium name="The Broad Institute Genomics Platform"/>
            <consortium name="The Broad Institute Genome Sequencing Center for Infectious Disease"/>
            <person name="Wu L."/>
            <person name="Ma J."/>
        </authorList>
    </citation>
    <scope>NUCLEOTIDE SEQUENCE [LARGE SCALE GENOMIC DNA]</scope>
    <source>
        <strain evidence="3">CGMCC 4.7020</strain>
    </source>
</reference>
<organism evidence="2 3">
    <name type="scientific">Streptomyces kaempferi</name>
    <dbReference type="NCBI Taxonomy" id="333725"/>
    <lineage>
        <taxon>Bacteria</taxon>
        <taxon>Bacillati</taxon>
        <taxon>Actinomycetota</taxon>
        <taxon>Actinomycetes</taxon>
        <taxon>Kitasatosporales</taxon>
        <taxon>Streptomycetaceae</taxon>
        <taxon>Streptomyces</taxon>
    </lineage>
</organism>
<dbReference type="CDD" id="cd12108">
    <property type="entry name" value="Hr-like"/>
    <property type="match status" value="1"/>
</dbReference>
<gene>
    <name evidence="2" type="ORF">ACFQ5X_10545</name>
</gene>
<evidence type="ECO:0000313" key="3">
    <source>
        <dbReference type="Proteomes" id="UP001597058"/>
    </source>
</evidence>
<dbReference type="InterPro" id="IPR012312">
    <property type="entry name" value="Hemerythrin-like"/>
</dbReference>
<dbReference type="Pfam" id="PF01814">
    <property type="entry name" value="Hemerythrin"/>
    <property type="match status" value="1"/>
</dbReference>
<name>A0ABW3XB11_9ACTN</name>
<dbReference type="RefSeq" id="WP_168533204.1">
    <property type="nucleotide sequence ID" value="NZ_JBHSKH010000091.1"/>
</dbReference>
<proteinExistence type="predicted"/>